<dbReference type="Proteomes" id="UP001565236">
    <property type="component" value="Unassembled WGS sequence"/>
</dbReference>
<comment type="caution">
    <text evidence="5">The sequence shown here is derived from an EMBL/GenBank/DDBJ whole genome shotgun (WGS) entry which is preliminary data.</text>
</comment>
<comment type="catalytic activity">
    <reaction evidence="3">
        <text>(sulfur carrier)-H + L-cysteine = (sulfur carrier)-SH + L-alanine</text>
        <dbReference type="Rhea" id="RHEA:43892"/>
        <dbReference type="Rhea" id="RHEA-COMP:14737"/>
        <dbReference type="Rhea" id="RHEA-COMP:14739"/>
        <dbReference type="ChEBI" id="CHEBI:29917"/>
        <dbReference type="ChEBI" id="CHEBI:35235"/>
        <dbReference type="ChEBI" id="CHEBI:57972"/>
        <dbReference type="ChEBI" id="CHEBI:64428"/>
        <dbReference type="EC" id="2.8.1.7"/>
    </reaction>
</comment>
<dbReference type="InterPro" id="IPR015421">
    <property type="entry name" value="PyrdxlP-dep_Trfase_major"/>
</dbReference>
<keyword evidence="5" id="KW-0808">Transferase</keyword>
<gene>
    <name evidence="5" type="ORF">AALT52_05695</name>
</gene>
<comment type="similarity">
    <text evidence="2">Belongs to the class-V pyridoxal-phosphate-dependent aminotransferase family. NifS/IscS subfamily.</text>
</comment>
<reference evidence="5 6" key="1">
    <citation type="submission" date="2024-03" db="EMBL/GenBank/DDBJ databases">
        <title>Mouse gut bacterial collection (mGBC) of GemPharmatech.</title>
        <authorList>
            <person name="He Y."/>
            <person name="Dong L."/>
            <person name="Wu D."/>
            <person name="Gao X."/>
            <person name="Lin Z."/>
        </authorList>
    </citation>
    <scope>NUCLEOTIDE SEQUENCE [LARGE SCALE GENOMIC DNA]</scope>
    <source>
        <strain evidence="5 6">15-30</strain>
    </source>
</reference>
<proteinExistence type="inferred from homology"/>
<dbReference type="InterPro" id="IPR015422">
    <property type="entry name" value="PyrdxlP-dep_Trfase_small"/>
</dbReference>
<dbReference type="RefSeq" id="WP_369941884.1">
    <property type="nucleotide sequence ID" value="NZ_JBCLUF010000016.1"/>
</dbReference>
<evidence type="ECO:0000256" key="3">
    <source>
        <dbReference type="ARBA" id="ARBA00050776"/>
    </source>
</evidence>
<evidence type="ECO:0000259" key="4">
    <source>
        <dbReference type="Pfam" id="PF00266"/>
    </source>
</evidence>
<dbReference type="Pfam" id="PF00266">
    <property type="entry name" value="Aminotran_5"/>
    <property type="match status" value="1"/>
</dbReference>
<dbReference type="InterPro" id="IPR000192">
    <property type="entry name" value="Aminotrans_V_dom"/>
</dbReference>
<dbReference type="PANTHER" id="PTHR11601:SF34">
    <property type="entry name" value="CYSTEINE DESULFURASE"/>
    <property type="match status" value="1"/>
</dbReference>
<dbReference type="Gene3D" id="3.40.640.10">
    <property type="entry name" value="Type I PLP-dependent aspartate aminotransferase-like (Major domain)"/>
    <property type="match status" value="1"/>
</dbReference>
<organism evidence="5 6">
    <name type="scientific">Ligilactobacillus faecis</name>
    <dbReference type="NCBI Taxonomy" id="762833"/>
    <lineage>
        <taxon>Bacteria</taxon>
        <taxon>Bacillati</taxon>
        <taxon>Bacillota</taxon>
        <taxon>Bacilli</taxon>
        <taxon>Lactobacillales</taxon>
        <taxon>Lactobacillaceae</taxon>
        <taxon>Ligilactobacillus</taxon>
    </lineage>
</organism>
<comment type="cofactor">
    <cofactor evidence="1">
        <name>pyridoxal 5'-phosphate</name>
        <dbReference type="ChEBI" id="CHEBI:597326"/>
    </cofactor>
</comment>
<evidence type="ECO:0000313" key="6">
    <source>
        <dbReference type="Proteomes" id="UP001565236"/>
    </source>
</evidence>
<name>A0ABV4DPH9_9LACO</name>
<dbReference type="GO" id="GO:0008483">
    <property type="term" value="F:transaminase activity"/>
    <property type="evidence" value="ECO:0007669"/>
    <property type="project" value="UniProtKB-KW"/>
</dbReference>
<evidence type="ECO:0000313" key="5">
    <source>
        <dbReference type="EMBL" id="MEY8662379.1"/>
    </source>
</evidence>
<dbReference type="EMBL" id="JBCLUF010000016">
    <property type="protein sequence ID" value="MEY8662379.1"/>
    <property type="molecule type" value="Genomic_DNA"/>
</dbReference>
<dbReference type="Gene3D" id="3.90.1150.10">
    <property type="entry name" value="Aspartate Aminotransferase, domain 1"/>
    <property type="match status" value="1"/>
</dbReference>
<sequence length="129" mass="14862">MYFDNATTSYPKPQVIKQAVIDFFNEENGSFQRTDTENSDFIFKTREKIARLLNDESPSNIVFTSNSTESLNMIIQGFLKKGNHVIMTATGHNSVIRPLIRLRKEKMIKISWIDSLGYIVFLNGFGYEQ</sequence>
<accession>A0ABV4DPH9</accession>
<dbReference type="SUPFAM" id="SSF53383">
    <property type="entry name" value="PLP-dependent transferases"/>
    <property type="match status" value="1"/>
</dbReference>
<feature type="domain" description="Aminotransferase class V" evidence="4">
    <location>
        <begin position="1"/>
        <end position="114"/>
    </location>
</feature>
<evidence type="ECO:0000256" key="1">
    <source>
        <dbReference type="ARBA" id="ARBA00001933"/>
    </source>
</evidence>
<keyword evidence="6" id="KW-1185">Reference proteome</keyword>
<dbReference type="InterPro" id="IPR015424">
    <property type="entry name" value="PyrdxlP-dep_Trfase"/>
</dbReference>
<keyword evidence="5" id="KW-0032">Aminotransferase</keyword>
<dbReference type="PANTHER" id="PTHR11601">
    <property type="entry name" value="CYSTEINE DESULFURYLASE FAMILY MEMBER"/>
    <property type="match status" value="1"/>
</dbReference>
<protein>
    <submittedName>
        <fullName evidence="5">Aminotransferase class V-fold PLP-dependent enzyme</fullName>
    </submittedName>
</protein>
<evidence type="ECO:0000256" key="2">
    <source>
        <dbReference type="ARBA" id="ARBA00006490"/>
    </source>
</evidence>